<accession>A0A068Z7T7</accession>
<dbReference type="GeneID" id="93736797"/>
<organism evidence="2 3">
    <name type="scientific">Serratia symbiotica</name>
    <dbReference type="NCBI Taxonomy" id="138074"/>
    <lineage>
        <taxon>Bacteria</taxon>
        <taxon>Pseudomonadati</taxon>
        <taxon>Pseudomonadota</taxon>
        <taxon>Gammaproteobacteria</taxon>
        <taxon>Enterobacterales</taxon>
        <taxon>Yersiniaceae</taxon>
        <taxon>Serratia</taxon>
    </lineage>
</organism>
<dbReference type="Proteomes" id="UP000042738">
    <property type="component" value="Chromosome"/>
</dbReference>
<evidence type="ECO:0000313" key="3">
    <source>
        <dbReference type="Proteomes" id="UP000042738"/>
    </source>
</evidence>
<gene>
    <name evidence="1" type="ORF">SYMBAF_04225</name>
    <name evidence="2" type="ORF">SYMBAF_09850</name>
</gene>
<reference evidence="2" key="3">
    <citation type="submission" date="2020-04" db="EMBL/GenBank/DDBJ databases">
        <title>Genomic Insight into Nascent Stage of Mutualistic Insect Bacterial Symbioses through the Bacterial Symbiont Serratia symbiotica.</title>
        <authorList>
            <person name="Renoz F."/>
            <person name="Foray V."/>
            <person name="Ambroise J."/>
            <person name="Baa-Puyoulet P."/>
            <person name="Bearzatto B."/>
            <person name="Mendez G.L."/>
            <person name="Vanderpoorten A."/>
            <person name="Mahillon J."/>
            <person name="Gala J.-L."/>
            <person name="Calevro F."/>
            <person name="Hance T."/>
        </authorList>
    </citation>
    <scope>NUCLEOTIDE SEQUENCE</scope>
    <source>
        <strain evidence="2">CWBI-2.3</strain>
    </source>
</reference>
<dbReference type="EMBL" id="CP050855">
    <property type="protein sequence ID" value="QLH63173.1"/>
    <property type="molecule type" value="Genomic_DNA"/>
</dbReference>
<reference evidence="2 3" key="1">
    <citation type="journal article" date="2014" name="Genome Announc.">
        <title>Whole-Genome Sequence of Serratia symbiotica Strain CWBI-2.3T, a Free-Living Symbiont of the Black Bean Aphid Aphis fabae.</title>
        <authorList>
            <person name="Foray V."/>
            <person name="Grigorescu A.S."/>
            <person name="Sabri A."/>
            <person name="Haubruge E."/>
            <person name="Lognay G."/>
            <person name="Francis F."/>
            <person name="Fauconnier M.L."/>
            <person name="Hance T."/>
            <person name="Thonart P."/>
        </authorList>
    </citation>
    <scope>NUCLEOTIDE SEQUENCE [LARGE SCALE GENOMIC DNA]</scope>
    <source>
        <strain evidence="2">CWBI-2.3</strain>
    </source>
</reference>
<dbReference type="Pfam" id="PF10618">
    <property type="entry name" value="Tail_tube"/>
    <property type="match status" value="1"/>
</dbReference>
<dbReference type="STRING" id="138074.SYMBAF_20015"/>
<protein>
    <submittedName>
        <fullName evidence="2">Phage tail protein</fullName>
    </submittedName>
</protein>
<evidence type="ECO:0000313" key="1">
    <source>
        <dbReference type="EMBL" id="QLH62309.1"/>
    </source>
</evidence>
<proteinExistence type="predicted"/>
<reference evidence="2" key="2">
    <citation type="submission" date="2014-06" db="EMBL/GenBank/DDBJ databases">
        <authorList>
            <person name="Foray V.V."/>
        </authorList>
    </citation>
    <scope>NUCLEOTIDE SEQUENCE</scope>
    <source>
        <strain evidence="2">CWBI-2.3</strain>
    </source>
</reference>
<dbReference type="RefSeq" id="WP_040264835.1">
    <property type="nucleotide sequence ID" value="NZ_CP050855.1"/>
</dbReference>
<sequence>MGDTTNRLAGTAYVTIDGVRVMVVGQFKYSPGKWERSTLTGMDGVHGYKEKPRAPFISYQARDSGGTSIAKINDATNVTVVVELANGKTVIGENMWSVNTQDVDGEEAVFDVRWEGGSVTEY</sequence>
<dbReference type="AlphaFoldDB" id="A0A068Z7T7"/>
<evidence type="ECO:0000313" key="2">
    <source>
        <dbReference type="EMBL" id="QLH63173.1"/>
    </source>
</evidence>
<name>A0A068Z7T7_9GAMM</name>
<dbReference type="InterPro" id="IPR019596">
    <property type="entry name" value="Phage_Mu_GpM_tail_tub"/>
</dbReference>
<dbReference type="EMBL" id="CP050855">
    <property type="protein sequence ID" value="QLH62309.1"/>
    <property type="molecule type" value="Genomic_DNA"/>
</dbReference>